<evidence type="ECO:0000313" key="3">
    <source>
        <dbReference type="Proteomes" id="UP000712600"/>
    </source>
</evidence>
<evidence type="ECO:0000256" key="1">
    <source>
        <dbReference type="SAM" id="MobiDB-lite"/>
    </source>
</evidence>
<proteinExistence type="predicted"/>
<dbReference type="InterPro" id="IPR035437">
    <property type="entry name" value="SNase_OB-fold_sf"/>
</dbReference>
<dbReference type="PANTHER" id="PTHR12302:SF9">
    <property type="entry name" value="RIBONUCLEASE TUDOR 1"/>
    <property type="match status" value="1"/>
</dbReference>
<dbReference type="GO" id="GO:0003723">
    <property type="term" value="F:RNA binding"/>
    <property type="evidence" value="ECO:0007669"/>
    <property type="project" value="TreeGrafter"/>
</dbReference>
<dbReference type="AlphaFoldDB" id="A0A8S9SA65"/>
<comment type="caution">
    <text evidence="2">The sequence shown here is derived from an EMBL/GenBank/DDBJ whole genome shotgun (WGS) entry which is preliminary data.</text>
</comment>
<protein>
    <submittedName>
        <fullName evidence="2">Uncharacterized protein</fullName>
    </submittedName>
</protein>
<dbReference type="GO" id="GO:0006402">
    <property type="term" value="P:mRNA catabolic process"/>
    <property type="evidence" value="ECO:0007669"/>
    <property type="project" value="TreeGrafter"/>
</dbReference>
<reference evidence="2" key="1">
    <citation type="submission" date="2019-12" db="EMBL/GenBank/DDBJ databases">
        <title>Genome sequencing and annotation of Brassica cretica.</title>
        <authorList>
            <person name="Studholme D.J."/>
            <person name="Sarris P."/>
        </authorList>
    </citation>
    <scope>NUCLEOTIDE SEQUENCE</scope>
    <source>
        <strain evidence="2">PFS-109/04</strain>
        <tissue evidence="2">Leaf</tissue>
    </source>
</reference>
<gene>
    <name evidence="2" type="ORF">F2Q69_00026576</name>
</gene>
<dbReference type="Gene3D" id="2.40.50.90">
    <property type="match status" value="1"/>
</dbReference>
<dbReference type="GO" id="GO:0005634">
    <property type="term" value="C:nucleus"/>
    <property type="evidence" value="ECO:0007669"/>
    <property type="project" value="TreeGrafter"/>
</dbReference>
<dbReference type="GO" id="GO:0005829">
    <property type="term" value="C:cytosol"/>
    <property type="evidence" value="ECO:0007669"/>
    <property type="project" value="TreeGrafter"/>
</dbReference>
<accession>A0A8S9SA65</accession>
<dbReference type="Gene3D" id="2.30.30.140">
    <property type="match status" value="1"/>
</dbReference>
<sequence>MSTNTKATVINKSFQIFPGVKKGDAMFVGQYLFTGTETTSVWLEIMIREGDEAAAQEDERVGKEPEVERKRDAEPEFGKQKEKKEEKHKASKEKEMINSAAYKGRERYRNMKRSNDCDALLAAESRTLSGKKIPAVVKYVLSGETQLSYLCNVMRRKIMQRDVERLKLKPWIESVRSWINVGVEATILEQAERYATNQKLKIWENYVKGQELSNGSTALETKPKRDLYVLGGGRFYVQSVGDQKLASIQNHFASMFVKDAPIIVSFNSKRGDIVLAQFILDYFWNRAMIVNSPRGAVEMINLKCSTSIMETMK</sequence>
<feature type="region of interest" description="Disordered" evidence="1">
    <location>
        <begin position="53"/>
        <end position="94"/>
    </location>
</feature>
<evidence type="ECO:0000313" key="2">
    <source>
        <dbReference type="EMBL" id="KAF3589496.1"/>
    </source>
</evidence>
<organism evidence="2 3">
    <name type="scientific">Brassica cretica</name>
    <name type="common">Mustard</name>
    <dbReference type="NCBI Taxonomy" id="69181"/>
    <lineage>
        <taxon>Eukaryota</taxon>
        <taxon>Viridiplantae</taxon>
        <taxon>Streptophyta</taxon>
        <taxon>Embryophyta</taxon>
        <taxon>Tracheophyta</taxon>
        <taxon>Spermatophyta</taxon>
        <taxon>Magnoliopsida</taxon>
        <taxon>eudicotyledons</taxon>
        <taxon>Gunneridae</taxon>
        <taxon>Pentapetalae</taxon>
        <taxon>rosids</taxon>
        <taxon>malvids</taxon>
        <taxon>Brassicales</taxon>
        <taxon>Brassicaceae</taxon>
        <taxon>Brassiceae</taxon>
        <taxon>Brassica</taxon>
    </lineage>
</organism>
<dbReference type="GO" id="GO:0004518">
    <property type="term" value="F:nuclease activity"/>
    <property type="evidence" value="ECO:0007669"/>
    <property type="project" value="TreeGrafter"/>
</dbReference>
<dbReference type="EMBL" id="QGKX02000088">
    <property type="protein sequence ID" value="KAF3589496.1"/>
    <property type="molecule type" value="Genomic_DNA"/>
</dbReference>
<name>A0A8S9SA65_BRACR</name>
<dbReference type="PANTHER" id="PTHR12302">
    <property type="entry name" value="EBNA2 BINDING PROTEIN P100"/>
    <property type="match status" value="1"/>
</dbReference>
<dbReference type="Proteomes" id="UP000712600">
    <property type="component" value="Unassembled WGS sequence"/>
</dbReference>